<feature type="transmembrane region" description="Helical" evidence="10">
    <location>
        <begin position="99"/>
        <end position="127"/>
    </location>
</feature>
<keyword evidence="10" id="KW-0479">Metal-binding</keyword>
<evidence type="ECO:0000256" key="1">
    <source>
        <dbReference type="ARBA" id="ARBA00004651"/>
    </source>
</evidence>
<evidence type="ECO:0000256" key="5">
    <source>
        <dbReference type="ARBA" id="ARBA00023136"/>
    </source>
</evidence>
<dbReference type="GO" id="GO:0140114">
    <property type="term" value="P:cellular detoxification of fluoride"/>
    <property type="evidence" value="ECO:0007669"/>
    <property type="project" value="UniProtKB-UniRule"/>
</dbReference>
<dbReference type="Proteomes" id="UP000269289">
    <property type="component" value="Unassembled WGS sequence"/>
</dbReference>
<evidence type="ECO:0000256" key="2">
    <source>
        <dbReference type="ARBA" id="ARBA00022475"/>
    </source>
</evidence>
<comment type="catalytic activity">
    <reaction evidence="8">
        <text>fluoride(in) = fluoride(out)</text>
        <dbReference type="Rhea" id="RHEA:76159"/>
        <dbReference type="ChEBI" id="CHEBI:17051"/>
    </reaction>
    <physiologicalReaction direction="left-to-right" evidence="8">
        <dbReference type="Rhea" id="RHEA:76160"/>
    </physiologicalReaction>
</comment>
<accession>A0A3M2JT51</accession>
<protein>
    <recommendedName>
        <fullName evidence="10">Fluoride-specific ion channel FluC</fullName>
    </recommendedName>
</protein>
<dbReference type="GO" id="GO:0062054">
    <property type="term" value="F:fluoride channel activity"/>
    <property type="evidence" value="ECO:0007669"/>
    <property type="project" value="UniProtKB-UniRule"/>
</dbReference>
<feature type="transmembrane region" description="Helical" evidence="10">
    <location>
        <begin position="32"/>
        <end position="51"/>
    </location>
</feature>
<keyword evidence="12" id="KW-1185">Reference proteome</keyword>
<dbReference type="HAMAP" id="MF_00454">
    <property type="entry name" value="FluC"/>
    <property type="match status" value="1"/>
</dbReference>
<dbReference type="GO" id="GO:0005886">
    <property type="term" value="C:plasma membrane"/>
    <property type="evidence" value="ECO:0007669"/>
    <property type="project" value="UniProtKB-SubCell"/>
</dbReference>
<keyword evidence="2 10" id="KW-1003">Cell membrane</keyword>
<keyword evidence="4 10" id="KW-1133">Transmembrane helix</keyword>
<feature type="binding site" evidence="10">
    <location>
        <position position="77"/>
    </location>
    <ligand>
        <name>Na(+)</name>
        <dbReference type="ChEBI" id="CHEBI:29101"/>
        <note>structural</note>
    </ligand>
</feature>
<evidence type="ECO:0000256" key="4">
    <source>
        <dbReference type="ARBA" id="ARBA00022989"/>
    </source>
</evidence>
<feature type="binding site" evidence="10">
    <location>
        <position position="74"/>
    </location>
    <ligand>
        <name>Na(+)</name>
        <dbReference type="ChEBI" id="CHEBI:29101"/>
        <note>structural</note>
    </ligand>
</feature>
<sequence>MTGALLVALAGGVGAAARFWVDGTVRARRRSVLPLGTMVVNLTGSLLIGLVTGARLYAGLPATAALLLATGFCGGYTTFSAATVEAVRLAQVGERGRAVASLAGTLVACVAAVALGIAVVGLVAGWVR</sequence>
<keyword evidence="6 10" id="KW-0407">Ion channel</keyword>
<comment type="caution">
    <text evidence="11">The sequence shown here is derived from an EMBL/GenBank/DDBJ whole genome shotgun (WGS) entry which is preliminary data.</text>
</comment>
<comment type="function">
    <text evidence="9 10">Fluoride-specific ion channel. Important for reducing fluoride concentration in the cell, thus reducing its toxicity.</text>
</comment>
<evidence type="ECO:0000256" key="9">
    <source>
        <dbReference type="ARBA" id="ARBA00049940"/>
    </source>
</evidence>
<dbReference type="RefSeq" id="WP_122147821.1">
    <property type="nucleotide sequence ID" value="NZ_RFFI01000007.1"/>
</dbReference>
<comment type="subcellular location">
    <subcellularLocation>
        <location evidence="1 10">Cell membrane</location>
        <topology evidence="1 10">Multi-pass membrane protein</topology>
    </subcellularLocation>
</comment>
<evidence type="ECO:0000313" key="11">
    <source>
        <dbReference type="EMBL" id="RMI13925.1"/>
    </source>
</evidence>
<evidence type="ECO:0000313" key="12">
    <source>
        <dbReference type="Proteomes" id="UP000269289"/>
    </source>
</evidence>
<dbReference type="GO" id="GO:0046872">
    <property type="term" value="F:metal ion binding"/>
    <property type="evidence" value="ECO:0007669"/>
    <property type="project" value="UniProtKB-KW"/>
</dbReference>
<dbReference type="AlphaFoldDB" id="A0A3M2JT51"/>
<evidence type="ECO:0000256" key="10">
    <source>
        <dbReference type="HAMAP-Rule" id="MF_00454"/>
    </source>
</evidence>
<dbReference type="OrthoDB" id="5148600at2"/>
<dbReference type="Pfam" id="PF02537">
    <property type="entry name" value="CRCB"/>
    <property type="match status" value="1"/>
</dbReference>
<dbReference type="InterPro" id="IPR003691">
    <property type="entry name" value="FluC"/>
</dbReference>
<evidence type="ECO:0000256" key="8">
    <source>
        <dbReference type="ARBA" id="ARBA00035585"/>
    </source>
</evidence>
<dbReference type="NCBIfam" id="TIGR00494">
    <property type="entry name" value="crcB"/>
    <property type="match status" value="1"/>
</dbReference>
<evidence type="ECO:0000256" key="6">
    <source>
        <dbReference type="ARBA" id="ARBA00023303"/>
    </source>
</evidence>
<name>A0A3M2JT51_9CELL</name>
<keyword evidence="10" id="KW-0813">Transport</keyword>
<keyword evidence="5 10" id="KW-0472">Membrane</keyword>
<reference evidence="11 12" key="1">
    <citation type="submission" date="2018-10" db="EMBL/GenBank/DDBJ databases">
        <title>Isolation, diversity and antifungal activity of actinobacteria from wheat.</title>
        <authorList>
            <person name="Han C."/>
        </authorList>
    </citation>
    <scope>NUCLEOTIDE SEQUENCE [LARGE SCALE GENOMIC DNA]</scope>
    <source>
        <strain evidence="11 12">NEAU-YY56</strain>
    </source>
</reference>
<keyword evidence="3 10" id="KW-0812">Transmembrane</keyword>
<comment type="activity regulation">
    <text evidence="10">Na(+) is not transported, but it plays an essential structural role and its presence is essential for fluoride channel function.</text>
</comment>
<comment type="similarity">
    <text evidence="7 10">Belongs to the fluoride channel Fluc/FEX (TC 1.A.43) family.</text>
</comment>
<evidence type="ECO:0000256" key="3">
    <source>
        <dbReference type="ARBA" id="ARBA00022692"/>
    </source>
</evidence>
<gene>
    <name evidence="10 11" type="primary">crcB</name>
    <name evidence="10" type="synonym">fluC</name>
    <name evidence="11" type="ORF">EBM89_02170</name>
</gene>
<feature type="transmembrane region" description="Helical" evidence="10">
    <location>
        <begin position="58"/>
        <end position="79"/>
    </location>
</feature>
<evidence type="ECO:0000256" key="7">
    <source>
        <dbReference type="ARBA" id="ARBA00035120"/>
    </source>
</evidence>
<proteinExistence type="inferred from homology"/>
<keyword evidence="10" id="KW-0406">Ion transport</keyword>
<dbReference type="PANTHER" id="PTHR28259">
    <property type="entry name" value="FLUORIDE EXPORT PROTEIN 1-RELATED"/>
    <property type="match status" value="1"/>
</dbReference>
<dbReference type="PANTHER" id="PTHR28259:SF1">
    <property type="entry name" value="FLUORIDE EXPORT PROTEIN 1-RELATED"/>
    <property type="match status" value="1"/>
</dbReference>
<dbReference type="EMBL" id="RFFI01000007">
    <property type="protein sequence ID" value="RMI13925.1"/>
    <property type="molecule type" value="Genomic_DNA"/>
</dbReference>
<keyword evidence="10" id="KW-0915">Sodium</keyword>
<organism evidence="11 12">
    <name type="scientific">Cellulomonas triticagri</name>
    <dbReference type="NCBI Taxonomy" id="2483352"/>
    <lineage>
        <taxon>Bacteria</taxon>
        <taxon>Bacillati</taxon>
        <taxon>Actinomycetota</taxon>
        <taxon>Actinomycetes</taxon>
        <taxon>Micrococcales</taxon>
        <taxon>Cellulomonadaceae</taxon>
        <taxon>Cellulomonas</taxon>
    </lineage>
</organism>